<sequence>MTRVPHTIIVFRTCGLGDFILSIPAFVMLRRRFPAARIVLVTMSSTNAGVASRVAAYAGGATVAPWIELVPPGTIDDVVMIPSLRSLSALVHARRTLRGLRPGLIVQMMDIGIPWRRRWKKMAFALALIGPVRQVGWRLRGSIERGDVPAIDPRLGHHVHGPLHFMRELFGPEAYDVNEISPVANPGEEARRWASQWIADHTRGHPLIAIAPGAIYPHKDWPIDRFAAVTRAILHDVPDAHIVVSGTRGDAAKADQLVAIDPARVISTCGTASILQSAALFEQCTLVVGNDGGAMHLADAMGTKVVSIVPGLEFPISIEPWRNIDRAVRHRVACAPCYSFTSCPQGHNRCMQDLPVDAVLEQVRRALIESR</sequence>
<dbReference type="CDD" id="cd03789">
    <property type="entry name" value="GT9_LPS_heptosyltransferase"/>
    <property type="match status" value="1"/>
</dbReference>
<gene>
    <name evidence="4" type="ORF">SIL82_20515</name>
</gene>
<keyword evidence="3" id="KW-0812">Transmembrane</keyword>
<dbReference type="Gene3D" id="3.40.50.2000">
    <property type="entry name" value="Glycogen Phosphorylase B"/>
    <property type="match status" value="2"/>
</dbReference>
<keyword evidence="1 4" id="KW-0328">Glycosyltransferase</keyword>
<feature type="transmembrane region" description="Helical" evidence="3">
    <location>
        <begin position="6"/>
        <end position="29"/>
    </location>
</feature>
<accession>A0ABU4PRS6</accession>
<dbReference type="SUPFAM" id="SSF53756">
    <property type="entry name" value="UDP-Glycosyltransferase/glycogen phosphorylase"/>
    <property type="match status" value="1"/>
</dbReference>
<dbReference type="RefSeq" id="WP_319625232.1">
    <property type="nucleotide sequence ID" value="NZ_JAWXXV010000003.1"/>
</dbReference>
<evidence type="ECO:0000256" key="1">
    <source>
        <dbReference type="ARBA" id="ARBA00022676"/>
    </source>
</evidence>
<dbReference type="EC" id="2.4.-.-" evidence="4"/>
<organism evidence="4 5">
    <name type="scientific">Sphingomonas echinoides</name>
    <dbReference type="NCBI Taxonomy" id="59803"/>
    <lineage>
        <taxon>Bacteria</taxon>
        <taxon>Pseudomonadati</taxon>
        <taxon>Pseudomonadota</taxon>
        <taxon>Alphaproteobacteria</taxon>
        <taxon>Sphingomonadales</taxon>
        <taxon>Sphingomonadaceae</taxon>
        <taxon>Sphingomonas</taxon>
    </lineage>
</organism>
<proteinExistence type="predicted"/>
<dbReference type="InterPro" id="IPR051199">
    <property type="entry name" value="LPS_LOS_Heptosyltrfase"/>
</dbReference>
<keyword evidence="3" id="KW-1133">Transmembrane helix</keyword>
<comment type="caution">
    <text evidence="4">The sequence shown here is derived from an EMBL/GenBank/DDBJ whole genome shotgun (WGS) entry which is preliminary data.</text>
</comment>
<dbReference type="Proteomes" id="UP001279660">
    <property type="component" value="Unassembled WGS sequence"/>
</dbReference>
<keyword evidence="2 4" id="KW-0808">Transferase</keyword>
<dbReference type="GO" id="GO:0016757">
    <property type="term" value="F:glycosyltransferase activity"/>
    <property type="evidence" value="ECO:0007669"/>
    <property type="project" value="UniProtKB-KW"/>
</dbReference>
<evidence type="ECO:0000256" key="2">
    <source>
        <dbReference type="ARBA" id="ARBA00022679"/>
    </source>
</evidence>
<evidence type="ECO:0000313" key="4">
    <source>
        <dbReference type="EMBL" id="MDX5986644.1"/>
    </source>
</evidence>
<dbReference type="InterPro" id="IPR002201">
    <property type="entry name" value="Glyco_trans_9"/>
</dbReference>
<protein>
    <submittedName>
        <fullName evidence="4">Glycosyltransferase family 9 protein</fullName>
        <ecNumber evidence="4">2.4.-.-</ecNumber>
    </submittedName>
</protein>
<reference evidence="4 5" key="1">
    <citation type="submission" date="2023-11" db="EMBL/GenBank/DDBJ databases">
        <title>MicrobeMod: A computational toolkit for identifying prokaryotic methylation and restriction-modification with nanopore sequencing.</title>
        <authorList>
            <person name="Crits-Christoph A."/>
            <person name="Kang S.C."/>
            <person name="Lee H."/>
            <person name="Ostrov N."/>
        </authorList>
    </citation>
    <scope>NUCLEOTIDE SEQUENCE [LARGE SCALE GENOMIC DNA]</scope>
    <source>
        <strain evidence="4 5">ATCC 14820</strain>
    </source>
</reference>
<evidence type="ECO:0000313" key="5">
    <source>
        <dbReference type="Proteomes" id="UP001279660"/>
    </source>
</evidence>
<evidence type="ECO:0000256" key="3">
    <source>
        <dbReference type="SAM" id="Phobius"/>
    </source>
</evidence>
<dbReference type="EMBL" id="JAWXXV010000003">
    <property type="protein sequence ID" value="MDX5986644.1"/>
    <property type="molecule type" value="Genomic_DNA"/>
</dbReference>
<keyword evidence="3" id="KW-0472">Membrane</keyword>
<dbReference type="PANTHER" id="PTHR30160:SF1">
    <property type="entry name" value="LIPOPOLYSACCHARIDE 1,2-N-ACETYLGLUCOSAMINETRANSFERASE-RELATED"/>
    <property type="match status" value="1"/>
</dbReference>
<keyword evidence="5" id="KW-1185">Reference proteome</keyword>
<dbReference type="PANTHER" id="PTHR30160">
    <property type="entry name" value="TETRAACYLDISACCHARIDE 4'-KINASE-RELATED"/>
    <property type="match status" value="1"/>
</dbReference>
<name>A0ABU4PRS6_9SPHN</name>
<dbReference type="Pfam" id="PF01075">
    <property type="entry name" value="Glyco_transf_9"/>
    <property type="match status" value="1"/>
</dbReference>